<dbReference type="PROSITE" id="PS50883">
    <property type="entry name" value="EAL"/>
    <property type="match status" value="1"/>
</dbReference>
<dbReference type="InterPro" id="IPR035919">
    <property type="entry name" value="EAL_sf"/>
</dbReference>
<dbReference type="RefSeq" id="WP_011343022.1">
    <property type="nucleotide sequence ID" value="NC_007503.1"/>
</dbReference>
<gene>
    <name evidence="2" type="ordered locus">CHY_0074</name>
</gene>
<dbReference type="GO" id="GO:0071111">
    <property type="term" value="F:cyclic-guanylate-specific phosphodiesterase activity"/>
    <property type="evidence" value="ECO:0007669"/>
    <property type="project" value="InterPro"/>
</dbReference>
<dbReference type="InterPro" id="IPR029151">
    <property type="entry name" value="Sensor-like_sf"/>
</dbReference>
<dbReference type="EMBL" id="CP000141">
    <property type="protein sequence ID" value="ABB14624.1"/>
    <property type="molecule type" value="Genomic_DNA"/>
</dbReference>
<dbReference type="FunCoup" id="Q3AFY8">
    <property type="interactions" value="16"/>
</dbReference>
<dbReference type="Gene3D" id="3.30.450.20">
    <property type="entry name" value="PAS domain"/>
    <property type="match status" value="1"/>
</dbReference>
<dbReference type="SUPFAM" id="SSF141868">
    <property type="entry name" value="EAL domain-like"/>
    <property type="match status" value="1"/>
</dbReference>
<accession>Q3AFY8</accession>
<dbReference type="eggNOG" id="COG2200">
    <property type="taxonomic scope" value="Bacteria"/>
</dbReference>
<keyword evidence="3" id="KW-1185">Reference proteome</keyword>
<dbReference type="Gene3D" id="3.20.20.450">
    <property type="entry name" value="EAL domain"/>
    <property type="match status" value="1"/>
</dbReference>
<sequence>MSPTEKIVPFFQPVFSVNTFSVLGYEVLARKITPQGIESLGAFFHDPQVPPENKIKVDRFVRRRALELFKQSNKNLRLFLNIQPQWLYPFISKETNFPTLEYLDEYGISADRVIIEISETEFSADYENLSRLIDRYRKAGCQIAVDDVGRGFNNLERIIAIRPDFLKVDTQLVRRSIKENMARNLLETLGSFAEKSGLGLILEGIESAELFRLGLEIGACYYQGFFIACPAPHLTEAKDSVNFIKQEVEDYIRNEIHKRNSQYQRNEELNKLMKNFNFSNIKQSLEEKISNLIQFLPDYCFRVYACDCYGYQRTPNFTRNLGGGWTVSGEYLNRNWSWRPYFFRGVTTASQLGRGISSEPYIDLETKLKVWTFCYDLGDNLYLFIDCLT</sequence>
<dbReference type="Pfam" id="PF10388">
    <property type="entry name" value="YkuI_C"/>
    <property type="match status" value="1"/>
</dbReference>
<dbReference type="Pfam" id="PF00563">
    <property type="entry name" value="EAL"/>
    <property type="match status" value="1"/>
</dbReference>
<dbReference type="KEGG" id="chy:CHY_0074"/>
<dbReference type="Proteomes" id="UP000002706">
    <property type="component" value="Chromosome"/>
</dbReference>
<organism evidence="2 3">
    <name type="scientific">Carboxydothermus hydrogenoformans (strain ATCC BAA-161 / DSM 6008 / Z-2901)</name>
    <dbReference type="NCBI Taxonomy" id="246194"/>
    <lineage>
        <taxon>Bacteria</taxon>
        <taxon>Bacillati</taxon>
        <taxon>Bacillota</taxon>
        <taxon>Clostridia</taxon>
        <taxon>Thermoanaerobacterales</taxon>
        <taxon>Thermoanaerobacteraceae</taxon>
        <taxon>Carboxydothermus</taxon>
    </lineage>
</organism>
<dbReference type="InterPro" id="IPR050706">
    <property type="entry name" value="Cyclic-di-GMP_PDE-like"/>
</dbReference>
<dbReference type="SMART" id="SM00052">
    <property type="entry name" value="EAL"/>
    <property type="match status" value="1"/>
</dbReference>
<dbReference type="HOGENOM" id="CLU_015702_1_0_9"/>
<name>Q3AFY8_CARHZ</name>
<dbReference type="STRING" id="246194.CHY_0074"/>
<evidence type="ECO:0000313" key="3">
    <source>
        <dbReference type="Proteomes" id="UP000002706"/>
    </source>
</evidence>
<dbReference type="InterPro" id="IPR001633">
    <property type="entry name" value="EAL_dom"/>
</dbReference>
<feature type="domain" description="EAL" evidence="1">
    <location>
        <begin position="1"/>
        <end position="244"/>
    </location>
</feature>
<dbReference type="AlphaFoldDB" id="Q3AFY8"/>
<evidence type="ECO:0000313" key="2">
    <source>
        <dbReference type="EMBL" id="ABB14624.1"/>
    </source>
</evidence>
<proteinExistence type="predicted"/>
<dbReference type="CDD" id="cd01948">
    <property type="entry name" value="EAL"/>
    <property type="match status" value="1"/>
</dbReference>
<reference evidence="2 3" key="1">
    <citation type="journal article" date="2005" name="PLoS Genet.">
        <title>Life in hot carbon monoxide: the complete genome sequence of Carboxydothermus hydrogenoformans Z-2901.</title>
        <authorList>
            <person name="Wu M."/>
            <person name="Ren Q."/>
            <person name="Durkin A.S."/>
            <person name="Daugherty S.C."/>
            <person name="Brinkac L.M."/>
            <person name="Dodson R.J."/>
            <person name="Madupu R."/>
            <person name="Sullivan S.A."/>
            <person name="Kolonay J.F."/>
            <person name="Haft D.H."/>
            <person name="Nelson W.C."/>
            <person name="Tallon L.J."/>
            <person name="Jones K.M."/>
            <person name="Ulrich L.E."/>
            <person name="Gonzalez J.M."/>
            <person name="Zhulin I.B."/>
            <person name="Robb F.T."/>
            <person name="Eisen J.A."/>
        </authorList>
    </citation>
    <scope>NUCLEOTIDE SEQUENCE [LARGE SCALE GENOMIC DNA]</scope>
    <source>
        <strain evidence="3">ATCC BAA-161 / DSM 6008 / Z-2901</strain>
    </source>
</reference>
<dbReference type="InterPro" id="IPR018842">
    <property type="entry name" value="YkuI_C"/>
</dbReference>
<protein>
    <submittedName>
        <fullName evidence="2">EAL domain protein</fullName>
    </submittedName>
</protein>
<dbReference type="PANTHER" id="PTHR33121">
    <property type="entry name" value="CYCLIC DI-GMP PHOSPHODIESTERASE PDEF"/>
    <property type="match status" value="1"/>
</dbReference>
<dbReference type="PANTHER" id="PTHR33121:SF82">
    <property type="entry name" value="SIGNAL TRANSDUCTION PROTEIN CONTAINING A EAL DOMAIN"/>
    <property type="match status" value="1"/>
</dbReference>
<dbReference type="OrthoDB" id="9813903at2"/>
<dbReference type="SUPFAM" id="SSF103190">
    <property type="entry name" value="Sensory domain-like"/>
    <property type="match status" value="1"/>
</dbReference>
<evidence type="ECO:0000259" key="1">
    <source>
        <dbReference type="PROSITE" id="PS50883"/>
    </source>
</evidence>
<dbReference type="InParanoid" id="Q3AFY8"/>